<name>A0A8X6GR01_TRICU</name>
<organism evidence="1 2">
    <name type="scientific">Trichonephila clavata</name>
    <name type="common">Joro spider</name>
    <name type="synonym">Nephila clavata</name>
    <dbReference type="NCBI Taxonomy" id="2740835"/>
    <lineage>
        <taxon>Eukaryota</taxon>
        <taxon>Metazoa</taxon>
        <taxon>Ecdysozoa</taxon>
        <taxon>Arthropoda</taxon>
        <taxon>Chelicerata</taxon>
        <taxon>Arachnida</taxon>
        <taxon>Araneae</taxon>
        <taxon>Araneomorphae</taxon>
        <taxon>Entelegynae</taxon>
        <taxon>Araneoidea</taxon>
        <taxon>Nephilidae</taxon>
        <taxon>Trichonephila</taxon>
    </lineage>
</organism>
<keyword evidence="2" id="KW-1185">Reference proteome</keyword>
<comment type="caution">
    <text evidence="1">The sequence shown here is derived from an EMBL/GenBank/DDBJ whole genome shotgun (WGS) entry which is preliminary data.</text>
</comment>
<evidence type="ECO:0000313" key="2">
    <source>
        <dbReference type="Proteomes" id="UP000887116"/>
    </source>
</evidence>
<protein>
    <submittedName>
        <fullName evidence="1">Uncharacterized protein</fullName>
    </submittedName>
</protein>
<proteinExistence type="predicted"/>
<dbReference type="AlphaFoldDB" id="A0A8X6GR01"/>
<dbReference type="EMBL" id="BMAO01031062">
    <property type="protein sequence ID" value="GFQ72039.1"/>
    <property type="molecule type" value="Genomic_DNA"/>
</dbReference>
<accession>A0A8X6GR01</accession>
<dbReference type="Proteomes" id="UP000887116">
    <property type="component" value="Unassembled WGS sequence"/>
</dbReference>
<gene>
    <name evidence="1" type="ORF">TNCT_92261</name>
</gene>
<sequence length="69" mass="7861">MCPICELQLNQQVKPQSRFLSKITLDMDVQVKLSIQTLGKGHNLIDESWVQILILLKIHCVNFLANATQ</sequence>
<evidence type="ECO:0000313" key="1">
    <source>
        <dbReference type="EMBL" id="GFQ72039.1"/>
    </source>
</evidence>
<reference evidence="1" key="1">
    <citation type="submission" date="2020-07" db="EMBL/GenBank/DDBJ databases">
        <title>Multicomponent nature underlies the extraordinary mechanical properties of spider dragline silk.</title>
        <authorList>
            <person name="Kono N."/>
            <person name="Nakamura H."/>
            <person name="Mori M."/>
            <person name="Yoshida Y."/>
            <person name="Ohtoshi R."/>
            <person name="Malay A.D."/>
            <person name="Moran D.A.P."/>
            <person name="Tomita M."/>
            <person name="Numata K."/>
            <person name="Arakawa K."/>
        </authorList>
    </citation>
    <scope>NUCLEOTIDE SEQUENCE</scope>
</reference>